<protein>
    <recommendedName>
        <fullName evidence="7 14">Ribonuclease HII</fullName>
        <shortName evidence="14">RNase HII</shortName>
        <ecNumber evidence="6 14">3.1.26.4</ecNumber>
    </recommendedName>
</protein>
<comment type="catalytic activity">
    <reaction evidence="1 14 15 16">
        <text>Endonucleolytic cleavage to 5'-phosphomonoester.</text>
        <dbReference type="EC" id="3.1.26.4"/>
    </reaction>
</comment>
<comment type="caution">
    <text evidence="18">The sequence shown here is derived from an EMBL/GenBank/DDBJ whole genome shotgun (WGS) entry which is preliminary data.</text>
</comment>
<evidence type="ECO:0000256" key="2">
    <source>
        <dbReference type="ARBA" id="ARBA00001946"/>
    </source>
</evidence>
<evidence type="ECO:0000256" key="7">
    <source>
        <dbReference type="ARBA" id="ARBA00019179"/>
    </source>
</evidence>
<dbReference type="PATRIC" id="fig|1121865.3.peg.297"/>
<accession>S0KHE1</accession>
<dbReference type="GO" id="GO:0003723">
    <property type="term" value="F:RNA binding"/>
    <property type="evidence" value="ECO:0007669"/>
    <property type="project" value="UniProtKB-UniRule"/>
</dbReference>
<evidence type="ECO:0000256" key="15">
    <source>
        <dbReference type="PROSITE-ProRule" id="PRU01319"/>
    </source>
</evidence>
<evidence type="ECO:0000256" key="11">
    <source>
        <dbReference type="ARBA" id="ARBA00022759"/>
    </source>
</evidence>
<evidence type="ECO:0000313" key="19">
    <source>
        <dbReference type="Proteomes" id="UP000014113"/>
    </source>
</evidence>
<evidence type="ECO:0000256" key="10">
    <source>
        <dbReference type="ARBA" id="ARBA00022723"/>
    </source>
</evidence>
<evidence type="ECO:0000256" key="12">
    <source>
        <dbReference type="ARBA" id="ARBA00022801"/>
    </source>
</evidence>
<comment type="cofactor">
    <cofactor evidence="2">
        <name>Mg(2+)</name>
        <dbReference type="ChEBI" id="CHEBI:18420"/>
    </cofactor>
</comment>
<reference evidence="18 19" key="1">
    <citation type="submission" date="2013-03" db="EMBL/GenBank/DDBJ databases">
        <title>The Genome Sequence of Enterococcus columbae ATCC_51263 (PacBio/Illumina hybrid assembly).</title>
        <authorList>
            <consortium name="The Broad Institute Genomics Platform"/>
            <consortium name="The Broad Institute Genome Sequencing Center for Infectious Disease"/>
            <person name="Earl A."/>
            <person name="Russ C."/>
            <person name="Gilmore M."/>
            <person name="Surin D."/>
            <person name="Walker B."/>
            <person name="Young S."/>
            <person name="Zeng Q."/>
            <person name="Gargeya S."/>
            <person name="Fitzgerald M."/>
            <person name="Haas B."/>
            <person name="Abouelleil A."/>
            <person name="Allen A.W."/>
            <person name="Alvarado L."/>
            <person name="Arachchi H.M."/>
            <person name="Berlin A.M."/>
            <person name="Chapman S.B."/>
            <person name="Gainer-Dewar J."/>
            <person name="Goldberg J."/>
            <person name="Griggs A."/>
            <person name="Gujja S."/>
            <person name="Hansen M."/>
            <person name="Howarth C."/>
            <person name="Imamovic A."/>
            <person name="Ireland A."/>
            <person name="Larimer J."/>
            <person name="McCowan C."/>
            <person name="Murphy C."/>
            <person name="Pearson M."/>
            <person name="Poon T.W."/>
            <person name="Priest M."/>
            <person name="Roberts A."/>
            <person name="Saif S."/>
            <person name="Shea T."/>
            <person name="Sisk P."/>
            <person name="Sykes S."/>
            <person name="Wortman J."/>
            <person name="Nusbaum C."/>
            <person name="Birren B."/>
        </authorList>
    </citation>
    <scope>NUCLEOTIDE SEQUENCE [LARGE SCALE GENOMIC DNA]</scope>
    <source>
        <strain evidence="18 19">ATCC 51263</strain>
    </source>
</reference>
<dbReference type="PANTHER" id="PTHR10954:SF18">
    <property type="entry name" value="RIBONUCLEASE HII"/>
    <property type="match status" value="1"/>
</dbReference>
<proteinExistence type="inferred from homology"/>
<feature type="binding site" evidence="14 15">
    <location>
        <position position="171"/>
    </location>
    <ligand>
        <name>a divalent metal cation</name>
        <dbReference type="ChEBI" id="CHEBI:60240"/>
    </ligand>
</feature>
<evidence type="ECO:0000256" key="3">
    <source>
        <dbReference type="ARBA" id="ARBA00004065"/>
    </source>
</evidence>
<evidence type="ECO:0000256" key="14">
    <source>
        <dbReference type="HAMAP-Rule" id="MF_00052"/>
    </source>
</evidence>
<dbReference type="STRING" id="1121865.OMW_00304"/>
<feature type="binding site" evidence="14 15">
    <location>
        <position position="79"/>
    </location>
    <ligand>
        <name>a divalent metal cation</name>
        <dbReference type="ChEBI" id="CHEBI:60240"/>
    </ligand>
</feature>
<keyword evidence="13 14" id="KW-0464">Manganese</keyword>
<dbReference type="FunFam" id="3.30.420.10:FF:000006">
    <property type="entry name" value="Ribonuclease HII"/>
    <property type="match status" value="1"/>
</dbReference>
<comment type="subcellular location">
    <subcellularLocation>
        <location evidence="4 14">Cytoplasm</location>
    </subcellularLocation>
</comment>
<dbReference type="Pfam" id="PF01351">
    <property type="entry name" value="RNase_HII"/>
    <property type="match status" value="1"/>
</dbReference>
<dbReference type="InterPro" id="IPR022898">
    <property type="entry name" value="RNase_HII"/>
</dbReference>
<dbReference type="AlphaFoldDB" id="S0KHE1"/>
<dbReference type="HAMAP" id="MF_00052_B">
    <property type="entry name" value="RNase_HII_B"/>
    <property type="match status" value="1"/>
</dbReference>
<dbReference type="GO" id="GO:0043137">
    <property type="term" value="P:DNA replication, removal of RNA primer"/>
    <property type="evidence" value="ECO:0007669"/>
    <property type="project" value="TreeGrafter"/>
</dbReference>
<keyword evidence="10 14" id="KW-0479">Metal-binding</keyword>
<comment type="cofactor">
    <cofactor evidence="14 15">
        <name>Mn(2+)</name>
        <dbReference type="ChEBI" id="CHEBI:29035"/>
    </cofactor>
    <cofactor evidence="14 15">
        <name>Mg(2+)</name>
        <dbReference type="ChEBI" id="CHEBI:18420"/>
    </cofactor>
    <text evidence="14 15">Manganese or magnesium. Binds 1 divalent metal ion per monomer in the absence of substrate. May bind a second metal ion after substrate binding.</text>
</comment>
<dbReference type="SUPFAM" id="SSF53098">
    <property type="entry name" value="Ribonuclease H-like"/>
    <property type="match status" value="1"/>
</dbReference>
<evidence type="ECO:0000313" key="18">
    <source>
        <dbReference type="EMBL" id="EOW84407.1"/>
    </source>
</evidence>
<gene>
    <name evidence="14" type="primary">rnhB</name>
    <name evidence="18" type="ORF">I568_00902</name>
</gene>
<comment type="function">
    <text evidence="3 14 16">Endonuclease that specifically degrades the RNA of RNA-DNA hybrids.</text>
</comment>
<evidence type="ECO:0000256" key="13">
    <source>
        <dbReference type="ARBA" id="ARBA00023211"/>
    </source>
</evidence>
<dbReference type="GO" id="GO:0030145">
    <property type="term" value="F:manganese ion binding"/>
    <property type="evidence" value="ECO:0007669"/>
    <property type="project" value="UniProtKB-UniRule"/>
</dbReference>
<dbReference type="OrthoDB" id="9803420at2"/>
<keyword evidence="12 14" id="KW-0378">Hydrolase</keyword>
<dbReference type="NCBIfam" id="NF000594">
    <property type="entry name" value="PRK00015.1-1"/>
    <property type="match status" value="1"/>
</dbReference>
<evidence type="ECO:0000256" key="9">
    <source>
        <dbReference type="ARBA" id="ARBA00022722"/>
    </source>
</evidence>
<keyword evidence="11 14" id="KW-0255">Endonuclease</keyword>
<dbReference type="InterPro" id="IPR001352">
    <property type="entry name" value="RNase_HII/HIII"/>
</dbReference>
<dbReference type="GO" id="GO:0005737">
    <property type="term" value="C:cytoplasm"/>
    <property type="evidence" value="ECO:0007669"/>
    <property type="project" value="UniProtKB-SubCell"/>
</dbReference>
<organism evidence="18 19">
    <name type="scientific">Enterococcus columbae DSM 7374 = ATCC 51263</name>
    <dbReference type="NCBI Taxonomy" id="1121865"/>
    <lineage>
        <taxon>Bacteria</taxon>
        <taxon>Bacillati</taxon>
        <taxon>Bacillota</taxon>
        <taxon>Bacilli</taxon>
        <taxon>Lactobacillales</taxon>
        <taxon>Enterococcaceae</taxon>
        <taxon>Enterococcus</taxon>
    </lineage>
</organism>
<dbReference type="PANTHER" id="PTHR10954">
    <property type="entry name" value="RIBONUCLEASE H2 SUBUNIT A"/>
    <property type="match status" value="1"/>
</dbReference>
<dbReference type="eggNOG" id="COG0164">
    <property type="taxonomic scope" value="Bacteria"/>
</dbReference>
<evidence type="ECO:0000256" key="1">
    <source>
        <dbReference type="ARBA" id="ARBA00000077"/>
    </source>
</evidence>
<dbReference type="InterPro" id="IPR012337">
    <property type="entry name" value="RNaseH-like_sf"/>
</dbReference>
<evidence type="ECO:0000256" key="16">
    <source>
        <dbReference type="RuleBase" id="RU003515"/>
    </source>
</evidence>
<keyword evidence="9 14" id="KW-0540">Nuclease</keyword>
<dbReference type="InterPro" id="IPR024567">
    <property type="entry name" value="RNase_HII/HIII_dom"/>
</dbReference>
<name>S0KHE1_9ENTE</name>
<dbReference type="CDD" id="cd07182">
    <property type="entry name" value="RNase_HII_bacteria_HII_like"/>
    <property type="match status" value="1"/>
</dbReference>
<dbReference type="GO" id="GO:0006298">
    <property type="term" value="P:mismatch repair"/>
    <property type="evidence" value="ECO:0007669"/>
    <property type="project" value="TreeGrafter"/>
</dbReference>
<dbReference type="GO" id="GO:0004523">
    <property type="term" value="F:RNA-DNA hybrid ribonuclease activity"/>
    <property type="evidence" value="ECO:0007669"/>
    <property type="project" value="UniProtKB-UniRule"/>
</dbReference>
<evidence type="ECO:0000256" key="4">
    <source>
        <dbReference type="ARBA" id="ARBA00004496"/>
    </source>
</evidence>
<evidence type="ECO:0000256" key="8">
    <source>
        <dbReference type="ARBA" id="ARBA00022490"/>
    </source>
</evidence>
<dbReference type="GO" id="GO:0032299">
    <property type="term" value="C:ribonuclease H2 complex"/>
    <property type="evidence" value="ECO:0007669"/>
    <property type="project" value="TreeGrafter"/>
</dbReference>
<dbReference type="Proteomes" id="UP000014113">
    <property type="component" value="Unassembled WGS sequence"/>
</dbReference>
<dbReference type="NCBIfam" id="NF000595">
    <property type="entry name" value="PRK00015.1-3"/>
    <property type="match status" value="1"/>
</dbReference>
<dbReference type="RefSeq" id="WP_016182469.1">
    <property type="nucleotide sequence ID" value="NZ_JXKI01000002.1"/>
</dbReference>
<feature type="binding site" evidence="14 15">
    <location>
        <position position="80"/>
    </location>
    <ligand>
        <name>a divalent metal cation</name>
        <dbReference type="ChEBI" id="CHEBI:60240"/>
    </ligand>
</feature>
<evidence type="ECO:0000256" key="6">
    <source>
        <dbReference type="ARBA" id="ARBA00012180"/>
    </source>
</evidence>
<sequence length="256" mass="28394">MSEKQTIAAIKAKLMTIHERNHPDLLLFAKDERAGVKQAVKQWMKRMEKEEQLLLKAQEMKEYERLAYTQGYKAIAGIDEVGRGPLAGPVVAAAVILPKDEVILGLNDSKQLSEKKREQLYDEIQEKALAIGIGVVDNQQIDQINIYQASKEAMKKALAQLSVEPDYLLIDAMSLEVPIAQEGIIKGDAKSASIAAASIVAKVYRDRLMQAYDQKYPGYGFAKNAGYGTKEHLAGLQTLGITPIHRLTFAPIKEMI</sequence>
<evidence type="ECO:0000256" key="5">
    <source>
        <dbReference type="ARBA" id="ARBA00007383"/>
    </source>
</evidence>
<evidence type="ECO:0000259" key="17">
    <source>
        <dbReference type="PROSITE" id="PS51975"/>
    </source>
</evidence>
<dbReference type="EMBL" id="ASWJ01000004">
    <property type="protein sequence ID" value="EOW84407.1"/>
    <property type="molecule type" value="Genomic_DNA"/>
</dbReference>
<feature type="domain" description="RNase H type-2" evidence="17">
    <location>
        <begin position="73"/>
        <end position="256"/>
    </location>
</feature>
<dbReference type="Gene3D" id="3.30.420.10">
    <property type="entry name" value="Ribonuclease H-like superfamily/Ribonuclease H"/>
    <property type="match status" value="1"/>
</dbReference>
<dbReference type="InterPro" id="IPR036397">
    <property type="entry name" value="RNaseH_sf"/>
</dbReference>
<dbReference type="PROSITE" id="PS51975">
    <property type="entry name" value="RNASE_H_2"/>
    <property type="match status" value="1"/>
</dbReference>
<dbReference type="EC" id="3.1.26.4" evidence="6 14"/>
<keyword evidence="8 14" id="KW-0963">Cytoplasm</keyword>
<keyword evidence="19" id="KW-1185">Reference proteome</keyword>
<comment type="similarity">
    <text evidence="5 14 16">Belongs to the RNase HII family.</text>
</comment>